<dbReference type="GO" id="GO:0005789">
    <property type="term" value="C:endoplasmic reticulum membrane"/>
    <property type="evidence" value="ECO:0007669"/>
    <property type="project" value="UniProtKB-SubCell"/>
</dbReference>
<evidence type="ECO:0000256" key="3">
    <source>
        <dbReference type="ARBA" id="ARBA00022692"/>
    </source>
</evidence>
<keyword evidence="5" id="KW-0931">ER-Golgi transport</keyword>
<name>A0A7D9GZ43_DEKBR</name>
<dbReference type="Pfam" id="PF03908">
    <property type="entry name" value="Sec20"/>
    <property type="match status" value="1"/>
</dbReference>
<evidence type="ECO:0000256" key="7">
    <source>
        <dbReference type="ARBA" id="ARBA00023054"/>
    </source>
</evidence>
<evidence type="ECO:0000313" key="14">
    <source>
        <dbReference type="Proteomes" id="UP000478008"/>
    </source>
</evidence>
<evidence type="ECO:0000256" key="2">
    <source>
        <dbReference type="ARBA" id="ARBA00022448"/>
    </source>
</evidence>
<protein>
    <submittedName>
        <fullName evidence="13">DEBR0S2_13762g1_1</fullName>
    </submittedName>
</protein>
<organism evidence="13 14">
    <name type="scientific">Dekkera bruxellensis</name>
    <name type="common">Brettanomyces custersii</name>
    <dbReference type="NCBI Taxonomy" id="5007"/>
    <lineage>
        <taxon>Eukaryota</taxon>
        <taxon>Fungi</taxon>
        <taxon>Dikarya</taxon>
        <taxon>Ascomycota</taxon>
        <taxon>Saccharomycotina</taxon>
        <taxon>Pichiomycetes</taxon>
        <taxon>Pichiales</taxon>
        <taxon>Pichiaceae</taxon>
        <taxon>Brettanomyces</taxon>
    </lineage>
</organism>
<evidence type="ECO:0000256" key="4">
    <source>
        <dbReference type="ARBA" id="ARBA00022824"/>
    </source>
</evidence>
<keyword evidence="3 11" id="KW-0812">Transmembrane</keyword>
<evidence type="ECO:0000256" key="1">
    <source>
        <dbReference type="ARBA" id="ARBA00004163"/>
    </source>
</evidence>
<evidence type="ECO:0000256" key="9">
    <source>
        <dbReference type="ARBA" id="ARBA00037934"/>
    </source>
</evidence>
<keyword evidence="2" id="KW-0813">Transport</keyword>
<dbReference type="EMBL" id="CABFWN010000002">
    <property type="protein sequence ID" value="VUG17683.1"/>
    <property type="molecule type" value="Genomic_DNA"/>
</dbReference>
<feature type="region of interest" description="Disordered" evidence="10">
    <location>
        <begin position="126"/>
        <end position="145"/>
    </location>
</feature>
<evidence type="ECO:0000256" key="10">
    <source>
        <dbReference type="SAM" id="MobiDB-lite"/>
    </source>
</evidence>
<evidence type="ECO:0000256" key="11">
    <source>
        <dbReference type="SAM" id="Phobius"/>
    </source>
</evidence>
<feature type="compositionally biased region" description="Basic and acidic residues" evidence="10">
    <location>
        <begin position="126"/>
        <end position="136"/>
    </location>
</feature>
<gene>
    <name evidence="13" type="ORF">DEBR0S2_13762G</name>
</gene>
<comment type="subcellular location">
    <subcellularLocation>
        <location evidence="1">Endoplasmic reticulum membrane</location>
        <topology evidence="1">Single-pass type IV membrane protein</topology>
    </subcellularLocation>
</comment>
<dbReference type="InterPro" id="IPR056173">
    <property type="entry name" value="Sec20_C"/>
</dbReference>
<accession>A0A7D9GZ43</accession>
<evidence type="ECO:0000256" key="8">
    <source>
        <dbReference type="ARBA" id="ARBA00023136"/>
    </source>
</evidence>
<comment type="similarity">
    <text evidence="9">Belongs to the SEC20 family.</text>
</comment>
<dbReference type="PANTHER" id="PTHR12825">
    <property type="entry name" value="BNIP1-RELATED"/>
    <property type="match status" value="1"/>
</dbReference>
<proteinExistence type="inferred from homology"/>
<feature type="domain" description="Sec20 C-terminal" evidence="12">
    <location>
        <begin position="165"/>
        <end position="255"/>
    </location>
</feature>
<dbReference type="PANTHER" id="PTHR12825:SF0">
    <property type="entry name" value="VESICLE TRANSPORT PROTEIN SEC20"/>
    <property type="match status" value="1"/>
</dbReference>
<dbReference type="GO" id="GO:0031201">
    <property type="term" value="C:SNARE complex"/>
    <property type="evidence" value="ECO:0007669"/>
    <property type="project" value="TreeGrafter"/>
</dbReference>
<reference evidence="13 14" key="1">
    <citation type="submission" date="2019-07" db="EMBL/GenBank/DDBJ databases">
        <authorList>
            <person name="Friedrich A."/>
            <person name="Schacherer J."/>
        </authorList>
    </citation>
    <scope>NUCLEOTIDE SEQUENCE [LARGE SCALE GENOMIC DNA]</scope>
</reference>
<keyword evidence="7" id="KW-0175">Coiled coil</keyword>
<evidence type="ECO:0000313" key="13">
    <source>
        <dbReference type="EMBL" id="VUG17683.1"/>
    </source>
</evidence>
<dbReference type="AlphaFoldDB" id="A0A7D9GZ43"/>
<dbReference type="GO" id="GO:0005484">
    <property type="term" value="F:SNAP receptor activity"/>
    <property type="evidence" value="ECO:0007669"/>
    <property type="project" value="InterPro"/>
</dbReference>
<evidence type="ECO:0000256" key="6">
    <source>
        <dbReference type="ARBA" id="ARBA00022989"/>
    </source>
</evidence>
<keyword evidence="8 11" id="KW-0472">Membrane</keyword>
<dbReference type="Proteomes" id="UP000478008">
    <property type="component" value="Unassembled WGS sequence"/>
</dbReference>
<dbReference type="InterPro" id="IPR005606">
    <property type="entry name" value="Sec20"/>
</dbReference>
<keyword evidence="14" id="KW-1185">Reference proteome</keyword>
<dbReference type="GO" id="GO:0006890">
    <property type="term" value="P:retrograde vesicle-mediated transport, Golgi to endoplasmic reticulum"/>
    <property type="evidence" value="ECO:0007669"/>
    <property type="project" value="InterPro"/>
</dbReference>
<evidence type="ECO:0000259" key="12">
    <source>
        <dbReference type="Pfam" id="PF03908"/>
    </source>
</evidence>
<sequence length="354" mass="40106">MNTSQIEPVARFQQLLKAMQEVSFKLKTARPKLQPSGVYSNLTELRNESYERMINLYKEAEDALSVLEYELLPTPSENHEEIAYEVRYLKERYSDIKVEFREAQLKSKTLEKDTIQNDIERRLEEEKDGFKGKDEVTDTDANSSGSFLDEEKLNELTKQDQLLEKNKKITSKLQNINTIMHESVLSGEKNLQDLSGSTSSMASLSNKYGHFAEVLVKTNGLVKTINESSDAERRQIYRSIYFFIFVCCYIIYKRILKRPVHLFLWLFFNFFRYTMLGGKKIGFLGGNRKETLNYVTASISASASVSGVTSSAISSVTSSIPSGITSSVISNNSSLSDTISKIAESVSSISRDEL</sequence>
<evidence type="ECO:0000256" key="5">
    <source>
        <dbReference type="ARBA" id="ARBA00022892"/>
    </source>
</evidence>
<keyword evidence="4" id="KW-0256">Endoplasmic reticulum</keyword>
<keyword evidence="6 11" id="KW-1133">Transmembrane helix</keyword>
<feature type="transmembrane region" description="Helical" evidence="11">
    <location>
        <begin position="236"/>
        <end position="252"/>
    </location>
</feature>